<dbReference type="GO" id="GO:0004674">
    <property type="term" value="F:protein serine/threonine kinase activity"/>
    <property type="evidence" value="ECO:0007669"/>
    <property type="project" value="TreeGrafter"/>
</dbReference>
<dbReference type="InterPro" id="IPR013229">
    <property type="entry name" value="PEGA"/>
</dbReference>
<evidence type="ECO:0000256" key="4">
    <source>
        <dbReference type="ARBA" id="ARBA00022840"/>
    </source>
</evidence>
<dbReference type="Proteomes" id="UP000315995">
    <property type="component" value="Chromosome"/>
</dbReference>
<dbReference type="PANTHER" id="PTHR43289:SF6">
    <property type="entry name" value="SERINE_THREONINE-PROTEIN KINASE NEKL-3"/>
    <property type="match status" value="1"/>
</dbReference>
<dbReference type="PROSITE" id="PS00108">
    <property type="entry name" value="PROTEIN_KINASE_ST"/>
    <property type="match status" value="1"/>
</dbReference>
<dbReference type="InterPro" id="IPR000719">
    <property type="entry name" value="Prot_kinase_dom"/>
</dbReference>
<dbReference type="EMBL" id="CP041186">
    <property type="protein sequence ID" value="QDG50414.1"/>
    <property type="molecule type" value="Genomic_DNA"/>
</dbReference>
<evidence type="ECO:0000256" key="1">
    <source>
        <dbReference type="ARBA" id="ARBA00022679"/>
    </source>
</evidence>
<reference evidence="7 8" key="1">
    <citation type="submission" date="2019-06" db="EMBL/GenBank/DDBJ databases">
        <title>Persicimonas caeni gen. nov., sp. nov., a predatory bacterium isolated from solar saltern.</title>
        <authorList>
            <person name="Wang S."/>
        </authorList>
    </citation>
    <scope>NUCLEOTIDE SEQUENCE [LARGE SCALE GENOMIC DNA]</scope>
    <source>
        <strain evidence="7 8">YN101</strain>
    </source>
</reference>
<evidence type="ECO:0000313" key="7">
    <source>
        <dbReference type="EMBL" id="QDG50414.1"/>
    </source>
</evidence>
<feature type="compositionally biased region" description="Acidic residues" evidence="5">
    <location>
        <begin position="476"/>
        <end position="487"/>
    </location>
</feature>
<dbReference type="InterPro" id="IPR011009">
    <property type="entry name" value="Kinase-like_dom_sf"/>
</dbReference>
<evidence type="ECO:0000259" key="6">
    <source>
        <dbReference type="PROSITE" id="PS50011"/>
    </source>
</evidence>
<protein>
    <submittedName>
        <fullName evidence="7">PEGA domain-containing protein</fullName>
    </submittedName>
</protein>
<dbReference type="OrthoDB" id="9801841at2"/>
<feature type="region of interest" description="Disordered" evidence="5">
    <location>
        <begin position="541"/>
        <end position="610"/>
    </location>
</feature>
<dbReference type="SMART" id="SM00220">
    <property type="entry name" value="S_TKc"/>
    <property type="match status" value="1"/>
</dbReference>
<keyword evidence="8" id="KW-1185">Reference proteome</keyword>
<dbReference type="Pfam" id="PF00069">
    <property type="entry name" value="Pkinase"/>
    <property type="match status" value="1"/>
</dbReference>
<feature type="compositionally biased region" description="Low complexity" evidence="5">
    <location>
        <begin position="326"/>
        <end position="340"/>
    </location>
</feature>
<dbReference type="SUPFAM" id="SSF56112">
    <property type="entry name" value="Protein kinase-like (PK-like)"/>
    <property type="match status" value="1"/>
</dbReference>
<proteinExistence type="predicted"/>
<evidence type="ECO:0000313" key="8">
    <source>
        <dbReference type="Proteomes" id="UP000315995"/>
    </source>
</evidence>
<name>A0A4Y6PQ12_PERCE</name>
<feature type="compositionally biased region" description="Polar residues" evidence="5">
    <location>
        <begin position="341"/>
        <end position="350"/>
    </location>
</feature>
<dbReference type="Gene3D" id="1.10.510.10">
    <property type="entry name" value="Transferase(Phosphotransferase) domain 1"/>
    <property type="match status" value="1"/>
</dbReference>
<feature type="domain" description="Protein kinase" evidence="6">
    <location>
        <begin position="24"/>
        <end position="288"/>
    </location>
</feature>
<accession>A0A4Y6PQ12</accession>
<dbReference type="Pfam" id="PF08308">
    <property type="entry name" value="PEGA"/>
    <property type="match status" value="1"/>
</dbReference>
<dbReference type="InterPro" id="IPR008271">
    <property type="entry name" value="Ser/Thr_kinase_AS"/>
</dbReference>
<organism evidence="7 8">
    <name type="scientific">Persicimonas caeni</name>
    <dbReference type="NCBI Taxonomy" id="2292766"/>
    <lineage>
        <taxon>Bacteria</taxon>
        <taxon>Deltaproteobacteria</taxon>
        <taxon>Bradymonadales</taxon>
        <taxon>Bradymonadaceae</taxon>
        <taxon>Persicimonas</taxon>
    </lineage>
</organism>
<dbReference type="AlphaFoldDB" id="A0A4Y6PQ12"/>
<feature type="compositionally biased region" description="Acidic residues" evidence="5">
    <location>
        <begin position="600"/>
        <end position="610"/>
    </location>
</feature>
<accession>A0A5B8Y132</accession>
<keyword evidence="2" id="KW-0547">Nucleotide-binding</keyword>
<dbReference type="Gene3D" id="3.30.200.20">
    <property type="entry name" value="Phosphorylase Kinase, domain 1"/>
    <property type="match status" value="1"/>
</dbReference>
<dbReference type="CDD" id="cd14014">
    <property type="entry name" value="STKc_PknB_like"/>
    <property type="match status" value="1"/>
</dbReference>
<evidence type="ECO:0000256" key="2">
    <source>
        <dbReference type="ARBA" id="ARBA00022741"/>
    </source>
</evidence>
<dbReference type="GO" id="GO:0005524">
    <property type="term" value="F:ATP binding"/>
    <property type="evidence" value="ECO:0007669"/>
    <property type="project" value="UniProtKB-KW"/>
</dbReference>
<gene>
    <name evidence="7" type="ORF">FIV42_06600</name>
</gene>
<feature type="compositionally biased region" description="Basic and acidic residues" evidence="5">
    <location>
        <begin position="564"/>
        <end position="574"/>
    </location>
</feature>
<sequence length="610" mass="65825">MSAGQTQLGRFQMPRVGDVLEGRYEIRQVLATGGMGVILRAKHLRMGREVAIKILHPHIAQEDHVVARFEREVRLAQMLNHPNTIRLYDFGEAENGLIYVVMELLEGADLKEVIAQEGPLPLGRAVEVTMQVLDGLGEAHEQDFVHRDLKPSNIFLTQDRRGQDQVKILDFGIAKSLEEGGSDLTATGSICGTAAYVAPEYLHDPTPQKAADVYAVGLILLEMLTGRRAFSGTTTAQTLMMQMQRHVQVPRRIAATPLGEVILRATHKEPAQRYQNADQMFEALEAIVDRLPADLRLRPTQVGELLRPQSGAFPGSKPPTAELPTHSPSHQQDSSSSLPQANQTPPTGEHSSPALGQPPAHDIENDATLVTPFPSPKSPTPEPELRAPNYIQDTMPGTAATDEKSKGKALWVVVAAVVLAAGAGAAYFATSSSDGEQAPIELGSQTAVEGEEAKAPAPEAIAVDDDEQAPALGEAGAEEGAEAENDEPVLPAPVEFSIESTPSGATVYAGDEPLGQTPLDHSFEPGALPMTLRFEKEGFETSSLEVTADSDKTQTVELAALPKPEPKPQVEKRPQRVNKPAPSTRQKPANKPKPKKEGEENVDEFLDEYL</sequence>
<feature type="region of interest" description="Disordered" evidence="5">
    <location>
        <begin position="446"/>
        <end position="528"/>
    </location>
</feature>
<feature type="compositionally biased region" description="Pro residues" evidence="5">
    <location>
        <begin position="373"/>
        <end position="382"/>
    </location>
</feature>
<dbReference type="PANTHER" id="PTHR43289">
    <property type="entry name" value="MITOGEN-ACTIVATED PROTEIN KINASE KINASE KINASE 20-RELATED"/>
    <property type="match status" value="1"/>
</dbReference>
<keyword evidence="3" id="KW-0418">Kinase</keyword>
<evidence type="ECO:0000256" key="5">
    <source>
        <dbReference type="SAM" id="MobiDB-lite"/>
    </source>
</evidence>
<evidence type="ECO:0000256" key="3">
    <source>
        <dbReference type="ARBA" id="ARBA00022777"/>
    </source>
</evidence>
<keyword evidence="1" id="KW-0808">Transferase</keyword>
<dbReference type="PROSITE" id="PS50011">
    <property type="entry name" value="PROTEIN_KINASE_DOM"/>
    <property type="match status" value="1"/>
</dbReference>
<keyword evidence="4" id="KW-0067">ATP-binding</keyword>
<feature type="region of interest" description="Disordered" evidence="5">
    <location>
        <begin position="305"/>
        <end position="402"/>
    </location>
</feature>